<dbReference type="Proteomes" id="UP001652564">
    <property type="component" value="Unassembled WGS sequence"/>
</dbReference>
<dbReference type="EMBL" id="JAOWKZ010000003">
    <property type="protein sequence ID" value="MCV2873605.1"/>
    <property type="molecule type" value="Genomic_DNA"/>
</dbReference>
<evidence type="ECO:0000256" key="1">
    <source>
        <dbReference type="SAM" id="MobiDB-lite"/>
    </source>
</evidence>
<dbReference type="InterPro" id="IPR018772">
    <property type="entry name" value="Transcription_activator_HlyU"/>
</dbReference>
<keyword evidence="3" id="KW-1185">Reference proteome</keyword>
<protein>
    <submittedName>
        <fullName evidence="2">HlyU family transcriptional regulator</fullName>
    </submittedName>
</protein>
<feature type="compositionally biased region" description="Basic and acidic residues" evidence="1">
    <location>
        <begin position="14"/>
        <end position="24"/>
    </location>
</feature>
<evidence type="ECO:0000313" key="2">
    <source>
        <dbReference type="EMBL" id="MCV2873605.1"/>
    </source>
</evidence>
<reference evidence="2 3" key="1">
    <citation type="submission" date="2022-10" db="EMBL/GenBank/DDBJ databases">
        <title>Defluviimonas sp. nov., isolated from ocean surface sediments.</title>
        <authorList>
            <person name="He W."/>
            <person name="Wang L."/>
            <person name="Zhang D.-F."/>
        </authorList>
    </citation>
    <scope>NUCLEOTIDE SEQUENCE [LARGE SCALE GENOMIC DNA]</scope>
    <source>
        <strain evidence="2 3">WL0050</strain>
    </source>
</reference>
<comment type="caution">
    <text evidence="2">The sequence shown here is derived from an EMBL/GenBank/DDBJ whole genome shotgun (WGS) entry which is preliminary data.</text>
</comment>
<dbReference type="Pfam" id="PF10115">
    <property type="entry name" value="HlyU"/>
    <property type="match status" value="1"/>
</dbReference>
<name>A0ABT2ZR21_9RHOB</name>
<feature type="region of interest" description="Disordered" evidence="1">
    <location>
        <begin position="1"/>
        <end position="24"/>
    </location>
</feature>
<gene>
    <name evidence="2" type="ORF">OEZ71_14985</name>
</gene>
<accession>A0ABT2ZR21</accession>
<sequence>MSWLSRLFSGSNGDEPKPEPVDHNGFHIFVDPIKESAGFRVAARIEKEIGGEVRTHRMVRADTVATAEAAAEMTLRKAKSLIDQQGESIFN</sequence>
<evidence type="ECO:0000313" key="3">
    <source>
        <dbReference type="Proteomes" id="UP001652564"/>
    </source>
</evidence>
<proteinExistence type="predicted"/>
<organism evidence="2 3">
    <name type="scientific">Albidovulum litorale</name>
    <dbReference type="NCBI Taxonomy" id="2984134"/>
    <lineage>
        <taxon>Bacteria</taxon>
        <taxon>Pseudomonadati</taxon>
        <taxon>Pseudomonadota</taxon>
        <taxon>Alphaproteobacteria</taxon>
        <taxon>Rhodobacterales</taxon>
        <taxon>Paracoccaceae</taxon>
        <taxon>Albidovulum</taxon>
    </lineage>
</organism>
<dbReference type="RefSeq" id="WP_263740806.1">
    <property type="nucleotide sequence ID" value="NZ_JAOWKZ010000003.1"/>
</dbReference>